<dbReference type="Proteomes" id="UP000032309">
    <property type="component" value="Unassembled WGS sequence"/>
</dbReference>
<reference evidence="2" key="1">
    <citation type="journal article" date="2015" name="Genome Announc.">
        <title>Draft Genome Sequence of an Anaerobic Ammonium-Oxidizing Bacterium, "Candidatus Brocadia sinica".</title>
        <authorList>
            <person name="Oshiki M."/>
            <person name="Shinyako-Hata K."/>
            <person name="Satoh H."/>
            <person name="Okabe S."/>
        </authorList>
    </citation>
    <scope>NUCLEOTIDE SEQUENCE [LARGE SCALE GENOMIC DNA]</scope>
    <source>
        <strain evidence="2">JPN1</strain>
    </source>
</reference>
<sequence>MPSIDELRKIAEIEFADIVKDSLIVDHKLRIFLVKHGFIDVSLSQKLPDKFGFHWEVTDTDGTIFRYDNFPDKNWSNVSSYPYHFHNGSQMNVEASPFPLAILEGFRAFLEFVRVKMRLADQPV</sequence>
<dbReference type="Pfam" id="PF20126">
    <property type="entry name" value="TumE"/>
    <property type="match status" value="1"/>
</dbReference>
<organism evidence="1 2">
    <name type="scientific">Candidatus Brocadia sinica JPN1</name>
    <dbReference type="NCBI Taxonomy" id="1197129"/>
    <lineage>
        <taxon>Bacteria</taxon>
        <taxon>Pseudomonadati</taxon>
        <taxon>Planctomycetota</taxon>
        <taxon>Candidatus Brocadiia</taxon>
        <taxon>Candidatus Brocadiales</taxon>
        <taxon>Candidatus Brocadiaceae</taxon>
        <taxon>Candidatus Brocadia</taxon>
    </lineage>
</organism>
<dbReference type="InterPro" id="IPR045397">
    <property type="entry name" value="TumE-like"/>
</dbReference>
<evidence type="ECO:0000313" key="2">
    <source>
        <dbReference type="Proteomes" id="UP000032309"/>
    </source>
</evidence>
<accession>A0ABQ0JSY1</accession>
<comment type="caution">
    <text evidence="1">The sequence shown here is derived from an EMBL/GenBank/DDBJ whole genome shotgun (WGS) entry which is preliminary data.</text>
</comment>
<proteinExistence type="predicted"/>
<dbReference type="EMBL" id="BAFN01000001">
    <property type="protein sequence ID" value="GAN31830.1"/>
    <property type="molecule type" value="Genomic_DNA"/>
</dbReference>
<protein>
    <submittedName>
        <fullName evidence="1">Uncharacterized protein</fullName>
    </submittedName>
</protein>
<dbReference type="RefSeq" id="WP_052561754.1">
    <property type="nucleotide sequence ID" value="NZ_BAFN01000001.1"/>
</dbReference>
<evidence type="ECO:0000313" key="1">
    <source>
        <dbReference type="EMBL" id="GAN31830.1"/>
    </source>
</evidence>
<name>A0ABQ0JSY1_9BACT</name>
<gene>
    <name evidence="1" type="ORF">BROSI_A0334</name>
</gene>
<keyword evidence="2" id="KW-1185">Reference proteome</keyword>